<organism evidence="1 2">
    <name type="scientific">Umezawaea endophytica</name>
    <dbReference type="NCBI Taxonomy" id="1654476"/>
    <lineage>
        <taxon>Bacteria</taxon>
        <taxon>Bacillati</taxon>
        <taxon>Actinomycetota</taxon>
        <taxon>Actinomycetes</taxon>
        <taxon>Pseudonocardiales</taxon>
        <taxon>Pseudonocardiaceae</taxon>
        <taxon>Umezawaea</taxon>
    </lineage>
</organism>
<evidence type="ECO:0000313" key="1">
    <source>
        <dbReference type="EMBL" id="MCS7478706.1"/>
    </source>
</evidence>
<name>A0A9X2VLI6_9PSEU</name>
<keyword evidence="2" id="KW-1185">Reference proteome</keyword>
<sequence length="53" mass="5805">MKVLSREAPAMTVLAFSIVSRVESARPIGVGDLFREPGSFQAKIRVEGVRLEC</sequence>
<gene>
    <name evidence="1" type="ORF">NZH93_17735</name>
</gene>
<comment type="caution">
    <text evidence="1">The sequence shown here is derived from an EMBL/GenBank/DDBJ whole genome shotgun (WGS) entry which is preliminary data.</text>
</comment>
<reference evidence="1" key="1">
    <citation type="submission" date="2022-08" db="EMBL/GenBank/DDBJ databases">
        <authorList>
            <person name="Tistechok S."/>
            <person name="Samborskyy M."/>
            <person name="Roman I."/>
        </authorList>
    </citation>
    <scope>NUCLEOTIDE SEQUENCE</scope>
    <source>
        <strain evidence="1">DSM 103496</strain>
    </source>
</reference>
<dbReference type="EMBL" id="JANYMP010000007">
    <property type="protein sequence ID" value="MCS7478706.1"/>
    <property type="molecule type" value="Genomic_DNA"/>
</dbReference>
<dbReference type="AlphaFoldDB" id="A0A9X2VLI6"/>
<proteinExistence type="predicted"/>
<dbReference type="Proteomes" id="UP001141259">
    <property type="component" value="Unassembled WGS sequence"/>
</dbReference>
<protein>
    <submittedName>
        <fullName evidence="1">Uncharacterized protein</fullName>
    </submittedName>
</protein>
<evidence type="ECO:0000313" key="2">
    <source>
        <dbReference type="Proteomes" id="UP001141259"/>
    </source>
</evidence>
<dbReference type="RefSeq" id="WP_259624207.1">
    <property type="nucleotide sequence ID" value="NZ_JANYMP010000007.1"/>
</dbReference>
<accession>A0A9X2VLI6</accession>